<evidence type="ECO:0000313" key="1">
    <source>
        <dbReference type="EMBL" id="MEP0868008.1"/>
    </source>
</evidence>
<dbReference type="EMBL" id="JAMPKK010000102">
    <property type="protein sequence ID" value="MEP0868008.1"/>
    <property type="molecule type" value="Genomic_DNA"/>
</dbReference>
<protein>
    <submittedName>
        <fullName evidence="1">Coq4 family protein</fullName>
    </submittedName>
</protein>
<dbReference type="Proteomes" id="UP001442494">
    <property type="component" value="Unassembled WGS sequence"/>
</dbReference>
<gene>
    <name evidence="1" type="ORF">NDI37_26565</name>
</gene>
<dbReference type="PANTHER" id="PTHR12922">
    <property type="entry name" value="UBIQUINONE BIOSYNTHESIS PROTEIN"/>
    <property type="match status" value="1"/>
</dbReference>
<dbReference type="InterPro" id="IPR007715">
    <property type="entry name" value="Coq4"/>
</dbReference>
<sequence length="236" mass="26823">MLSRERRRLNLDFFSTLKGVVSLLKDPNQTDSVYDIEDGLRHTDATKLALDYVKFNPDVERIIQERYVAPTPDLEALLKCPEGSLGYEYASHMKEAGFDPEFYRKIKVEDDISYLLFRIRQTHDIWHIVTGFSTDVAGELGLQAFYVAQTRRTMSVVLTAGGLLSTLIKSPEHLNRVLDHISQGYRMGMNAKPFLAQKWEENWDKPLSEWRAELGIGQNLPSFQAEPGNALNTGAS</sequence>
<keyword evidence="2" id="KW-1185">Reference proteome</keyword>
<reference evidence="1 2" key="1">
    <citation type="submission" date="2022-04" db="EMBL/GenBank/DDBJ databases">
        <title>Positive selection, recombination, and allopatry shape intraspecific diversity of widespread and dominant cyanobacteria.</title>
        <authorList>
            <person name="Wei J."/>
            <person name="Shu W."/>
            <person name="Hu C."/>
        </authorList>
    </citation>
    <scope>NUCLEOTIDE SEQUENCE [LARGE SCALE GENOMIC DNA]</scope>
    <source>
        <strain evidence="1 2">GB2-A5</strain>
    </source>
</reference>
<dbReference type="Pfam" id="PF05019">
    <property type="entry name" value="Coq4"/>
    <property type="match status" value="1"/>
</dbReference>
<name>A0ABV0JX18_9CYAN</name>
<accession>A0ABV0JX18</accession>
<proteinExistence type="predicted"/>
<dbReference type="PANTHER" id="PTHR12922:SF7">
    <property type="entry name" value="UBIQUINONE BIOSYNTHESIS PROTEIN COQ4 HOMOLOG, MITOCHONDRIAL"/>
    <property type="match status" value="1"/>
</dbReference>
<evidence type="ECO:0000313" key="2">
    <source>
        <dbReference type="Proteomes" id="UP001442494"/>
    </source>
</evidence>
<organism evidence="1 2">
    <name type="scientific">Funiculus sociatus GB2-A5</name>
    <dbReference type="NCBI Taxonomy" id="2933946"/>
    <lineage>
        <taxon>Bacteria</taxon>
        <taxon>Bacillati</taxon>
        <taxon>Cyanobacteriota</taxon>
        <taxon>Cyanophyceae</taxon>
        <taxon>Coleofasciculales</taxon>
        <taxon>Coleofasciculaceae</taxon>
        <taxon>Funiculus</taxon>
    </lineage>
</organism>
<dbReference type="RefSeq" id="WP_190425496.1">
    <property type="nucleotide sequence ID" value="NZ_JAMPKK010000102.1"/>
</dbReference>
<comment type="caution">
    <text evidence="1">The sequence shown here is derived from an EMBL/GenBank/DDBJ whole genome shotgun (WGS) entry which is preliminary data.</text>
</comment>